<evidence type="ECO:0000313" key="2">
    <source>
        <dbReference type="Proteomes" id="UP001589810"/>
    </source>
</evidence>
<dbReference type="Proteomes" id="UP001589810">
    <property type="component" value="Unassembled WGS sequence"/>
</dbReference>
<organism evidence="1 2">
    <name type="scientific">Kutzneria chonburiensis</name>
    <dbReference type="NCBI Taxonomy" id="1483604"/>
    <lineage>
        <taxon>Bacteria</taxon>
        <taxon>Bacillati</taxon>
        <taxon>Actinomycetota</taxon>
        <taxon>Actinomycetes</taxon>
        <taxon>Pseudonocardiales</taxon>
        <taxon>Pseudonocardiaceae</taxon>
        <taxon>Kutzneria</taxon>
    </lineage>
</organism>
<proteinExistence type="predicted"/>
<dbReference type="EMBL" id="JBHLUD010000013">
    <property type="protein sequence ID" value="MFC0547158.1"/>
    <property type="molecule type" value="Genomic_DNA"/>
</dbReference>
<name>A0ABV6N3J1_9PSEU</name>
<gene>
    <name evidence="1" type="ORF">ACFFH7_37005</name>
</gene>
<dbReference type="SUPFAM" id="SSF52540">
    <property type="entry name" value="P-loop containing nucleoside triphosphate hydrolases"/>
    <property type="match status" value="1"/>
</dbReference>
<reference evidence="1 2" key="1">
    <citation type="submission" date="2024-09" db="EMBL/GenBank/DDBJ databases">
        <authorList>
            <person name="Sun Q."/>
            <person name="Mori K."/>
        </authorList>
    </citation>
    <scope>NUCLEOTIDE SEQUENCE [LARGE SCALE GENOMIC DNA]</scope>
    <source>
        <strain evidence="1 2">TBRC 1432</strain>
    </source>
</reference>
<evidence type="ECO:0000313" key="1">
    <source>
        <dbReference type="EMBL" id="MFC0547158.1"/>
    </source>
</evidence>
<dbReference type="RefSeq" id="WP_379794474.1">
    <property type="nucleotide sequence ID" value="NZ_JBHLUD010000013.1"/>
</dbReference>
<comment type="caution">
    <text evidence="1">The sequence shown here is derived from an EMBL/GenBank/DDBJ whole genome shotgun (WGS) entry which is preliminary data.</text>
</comment>
<sequence length="516" mass="55236">MTTDATRLLERTRLDARRATRRFVEPEGFLDALAKLLSSRAVVLAGPTGSGRRTAATVLLDRLGGLHLVEIAVDDEATLARHPVAAKEGYLLDLTGADEATVEQVKAALAEFTATLDQEDSSLVVIVDDDRAAGFDAVRLPAPDPAEVLKAHLEGTEFDPLPTEPPTTSADAVRLAELLVSVEDPRLVAGAFHHWKARLRKEFDQHEDVPWRALLLAAAFLEGAHQDAVDAATDALLAETRYEGPRSHPLAGPGLAARLAGVGAFAGPVSFAEPGYAEAVIDFAWAEFPALREPLVDWLIGLSATDGSRLTAKVIRLGTPAVAKVVTAWAESASPLARGLLAAAALDPVIGTDIRRLIKDWSRRRDLSTSLSEVVIAVCGGELGSRFPHIALTRLGSFVKRPELTDQVAAALSTMAGESQFAQVVTRLARWLRETDTARRALAVRALLDEATAQPQHRETLLNLLVQAAGGRPTELGALDLAAFEWRRDGGSHDVHDQLQAKLDGVDPLLRSAISS</sequence>
<accession>A0ABV6N3J1</accession>
<protein>
    <recommendedName>
        <fullName evidence="3">AAA+ ATPase domain-containing protein</fullName>
    </recommendedName>
</protein>
<evidence type="ECO:0008006" key="3">
    <source>
        <dbReference type="Google" id="ProtNLM"/>
    </source>
</evidence>
<keyword evidence="2" id="KW-1185">Reference proteome</keyword>
<dbReference type="InterPro" id="IPR027417">
    <property type="entry name" value="P-loop_NTPase"/>
</dbReference>